<feature type="repeat" description="TPR" evidence="1">
    <location>
        <begin position="88"/>
        <end position="121"/>
    </location>
</feature>
<evidence type="ECO:0000256" key="2">
    <source>
        <dbReference type="SAM" id="SignalP"/>
    </source>
</evidence>
<organism evidence="3 4">
    <name type="scientific">Mucilaginibacter litoreus</name>
    <dbReference type="NCBI Taxonomy" id="1048221"/>
    <lineage>
        <taxon>Bacteria</taxon>
        <taxon>Pseudomonadati</taxon>
        <taxon>Bacteroidota</taxon>
        <taxon>Sphingobacteriia</taxon>
        <taxon>Sphingobacteriales</taxon>
        <taxon>Sphingobacteriaceae</taxon>
        <taxon>Mucilaginibacter</taxon>
    </lineage>
</organism>
<keyword evidence="4" id="KW-1185">Reference proteome</keyword>
<dbReference type="PROSITE" id="PS50005">
    <property type="entry name" value="TPR"/>
    <property type="match status" value="1"/>
</dbReference>
<dbReference type="InterPro" id="IPR019734">
    <property type="entry name" value="TPR_rpt"/>
</dbReference>
<proteinExistence type="predicted"/>
<dbReference type="InterPro" id="IPR011990">
    <property type="entry name" value="TPR-like_helical_dom_sf"/>
</dbReference>
<evidence type="ECO:0000313" key="3">
    <source>
        <dbReference type="EMBL" id="MFD0792641.1"/>
    </source>
</evidence>
<gene>
    <name evidence="3" type="ORF">ACFQZX_03370</name>
</gene>
<protein>
    <submittedName>
        <fullName evidence="3">Tetratricopeptide repeat protein</fullName>
    </submittedName>
</protein>
<keyword evidence="2" id="KW-0732">Signal</keyword>
<comment type="caution">
    <text evidence="3">The sequence shown here is derived from an EMBL/GenBank/DDBJ whole genome shotgun (WGS) entry which is preliminary data.</text>
</comment>
<feature type="chain" id="PRO_5046675566" evidence="2">
    <location>
        <begin position="22"/>
        <end position="604"/>
    </location>
</feature>
<dbReference type="SUPFAM" id="SSF48452">
    <property type="entry name" value="TPR-like"/>
    <property type="match status" value="2"/>
</dbReference>
<keyword evidence="1" id="KW-0802">TPR repeat</keyword>
<dbReference type="RefSeq" id="WP_377111296.1">
    <property type="nucleotide sequence ID" value="NZ_JBHTHZ010000002.1"/>
</dbReference>
<evidence type="ECO:0000256" key="1">
    <source>
        <dbReference type="PROSITE-ProRule" id="PRU00339"/>
    </source>
</evidence>
<name>A0ABW3ANP0_9SPHI</name>
<dbReference type="Gene3D" id="1.25.40.10">
    <property type="entry name" value="Tetratricopeptide repeat domain"/>
    <property type="match status" value="3"/>
</dbReference>
<feature type="signal peptide" evidence="2">
    <location>
        <begin position="1"/>
        <end position="21"/>
    </location>
</feature>
<sequence length="604" mass="68698">MPKHLCVFILLICGFITSVYAQNNDILLAQQYLRNGEQEKALDLYQKLYRQDNQSFYQPYFNALISFKKYDEAENVTKKMIRKYPQSSEYAVALGTVYTQQGKTDKADDVFNDLIKKMPAEQTAIEALAAQFYQNANADYAVRIFLQGRKLLHNDAAFTFQLISLYRYKRDKVNLTEEYLNFLPQNPVYLGQAQNTLANIYEGAQDYDMLKTALLKRIQKAPQDIVLTELLTWQYLQQKEYDMALNQALALSRRQNNEGSNIFELCRTLVNNGAYDAAIRGYTYLIENGSKESGFYIPARIDLLNTKNLKITEGIYTQADLVSLENDYNNLLQEFGRNKNTVFAMQKLASLQAFKLNKLADAQTLLEAAIAVPGTRPELLANCKLLLGDVYLINNKPWDATLMYSQVEKDNPNTAIAQEAILRNAKMAYYTGDFNWASRQLDILKAATTQLIANDALNLSLLITDNLQADSSGKALKMYARADLLIFAGQPAKALATLDSIDKVYPGNTLTTDILMAKARIRIQQKDFNDAVALLKKITENYSYDLWADDAVFMLGDIYENKLNNAELAKTYYQKIITNYAGSLWINEARKRFRVLRGDKTEGA</sequence>
<dbReference type="Pfam" id="PF14559">
    <property type="entry name" value="TPR_19"/>
    <property type="match status" value="1"/>
</dbReference>
<accession>A0ABW3ANP0</accession>
<evidence type="ECO:0000313" key="4">
    <source>
        <dbReference type="Proteomes" id="UP001597010"/>
    </source>
</evidence>
<dbReference type="Pfam" id="PF13174">
    <property type="entry name" value="TPR_6"/>
    <property type="match status" value="1"/>
</dbReference>
<dbReference type="EMBL" id="JBHTHZ010000002">
    <property type="protein sequence ID" value="MFD0792641.1"/>
    <property type="molecule type" value="Genomic_DNA"/>
</dbReference>
<reference evidence="4" key="1">
    <citation type="journal article" date="2019" name="Int. J. Syst. Evol. Microbiol.">
        <title>The Global Catalogue of Microorganisms (GCM) 10K type strain sequencing project: providing services to taxonomists for standard genome sequencing and annotation.</title>
        <authorList>
            <consortium name="The Broad Institute Genomics Platform"/>
            <consortium name="The Broad Institute Genome Sequencing Center for Infectious Disease"/>
            <person name="Wu L."/>
            <person name="Ma J."/>
        </authorList>
    </citation>
    <scope>NUCLEOTIDE SEQUENCE [LARGE SCALE GENOMIC DNA]</scope>
    <source>
        <strain evidence="4">CCUG 61484</strain>
    </source>
</reference>
<dbReference type="Proteomes" id="UP001597010">
    <property type="component" value="Unassembled WGS sequence"/>
</dbReference>